<proteinExistence type="predicted"/>
<protein>
    <recommendedName>
        <fullName evidence="4">DoxX family protein</fullName>
    </recommendedName>
</protein>
<keyword evidence="1" id="KW-0812">Transmembrane</keyword>
<feature type="transmembrane region" description="Helical" evidence="1">
    <location>
        <begin position="110"/>
        <end position="131"/>
    </location>
</feature>
<keyword evidence="1" id="KW-1133">Transmembrane helix</keyword>
<sequence length="145" mass="15559">MTVPTILAAQRFLRATAWAFLLGWGLHVIDHLRRGMSASPTFIMAGGMIQGVVVVIAITMALRSIPRAPEAAIFAGVGSALVFSYAHLLPNFWPSFQDSFISGPRINVTWFSWVTALSEIGTGLLFAYAGARARNAQSLSVPNPG</sequence>
<name>A0ABR4YWM6_9MYCO</name>
<dbReference type="RefSeq" id="WP_039320240.1">
    <property type="nucleotide sequence ID" value="NZ_JTLZ01000005.1"/>
</dbReference>
<evidence type="ECO:0000313" key="2">
    <source>
        <dbReference type="EMBL" id="KHO26632.1"/>
    </source>
</evidence>
<keyword evidence="1" id="KW-0472">Membrane</keyword>
<reference evidence="2 3" key="1">
    <citation type="submission" date="2014-11" db="EMBL/GenBank/DDBJ databases">
        <title>Mycobacterium setense Manresensis Genome.</title>
        <authorList>
            <person name="Rech G."/>
            <person name="Sumoy L."/>
        </authorList>
    </citation>
    <scope>NUCLEOTIDE SEQUENCE [LARGE SCALE GENOMIC DNA]</scope>
    <source>
        <strain evidence="2 3">Manresensis</strain>
    </source>
</reference>
<comment type="caution">
    <text evidence="2">The sequence shown here is derived from an EMBL/GenBank/DDBJ whole genome shotgun (WGS) entry which is preliminary data.</text>
</comment>
<keyword evidence="3" id="KW-1185">Reference proteome</keyword>
<accession>A0ABR4YWM6</accession>
<feature type="transmembrane region" description="Helical" evidence="1">
    <location>
        <begin position="12"/>
        <end position="29"/>
    </location>
</feature>
<evidence type="ECO:0000256" key="1">
    <source>
        <dbReference type="SAM" id="Phobius"/>
    </source>
</evidence>
<dbReference type="EMBL" id="JTLZ01000005">
    <property type="protein sequence ID" value="KHO26632.1"/>
    <property type="molecule type" value="Genomic_DNA"/>
</dbReference>
<gene>
    <name evidence="2" type="ORF">QQ44_13380</name>
</gene>
<organism evidence="2 3">
    <name type="scientific">Mycolicibacterium setense</name>
    <dbReference type="NCBI Taxonomy" id="431269"/>
    <lineage>
        <taxon>Bacteria</taxon>
        <taxon>Bacillati</taxon>
        <taxon>Actinomycetota</taxon>
        <taxon>Actinomycetes</taxon>
        <taxon>Mycobacteriales</taxon>
        <taxon>Mycobacteriaceae</taxon>
        <taxon>Mycolicibacterium</taxon>
    </lineage>
</organism>
<evidence type="ECO:0000313" key="3">
    <source>
        <dbReference type="Proteomes" id="UP000031004"/>
    </source>
</evidence>
<dbReference type="Proteomes" id="UP000031004">
    <property type="component" value="Unassembled WGS sequence"/>
</dbReference>
<feature type="transmembrane region" description="Helical" evidence="1">
    <location>
        <begin position="71"/>
        <end position="90"/>
    </location>
</feature>
<evidence type="ECO:0008006" key="4">
    <source>
        <dbReference type="Google" id="ProtNLM"/>
    </source>
</evidence>
<feature type="transmembrane region" description="Helical" evidence="1">
    <location>
        <begin position="41"/>
        <end position="62"/>
    </location>
</feature>